<dbReference type="Proteomes" id="UP001596137">
    <property type="component" value="Unassembled WGS sequence"/>
</dbReference>
<evidence type="ECO:0000313" key="3">
    <source>
        <dbReference type="Proteomes" id="UP001596137"/>
    </source>
</evidence>
<evidence type="ECO:0000313" key="2">
    <source>
        <dbReference type="EMBL" id="MFC6081341.1"/>
    </source>
</evidence>
<feature type="transmembrane region" description="Helical" evidence="1">
    <location>
        <begin position="28"/>
        <end position="47"/>
    </location>
</feature>
<sequence length="602" mass="67002">MRVTGFLLSLIFAFVFLGLIFDARQAAVFTSLLIVPWGLTAWLLHRQANRVLWTSRRELLGLTLLRFLPLLPPMCSFITDHDAGIGYTIATAAVLVPITAAGAYISLRGEERFRLRQGLAVALRSGDRRRMIAACEAELRKAGAPAHRSWLTMNLAYALYNLSLESYDRHALERAARLLTSVAENDTDPERRFSAADLLVDVTDSFERSEGDNLAIEQATERMIAAAEGLLHIPEVLHAVNLRRFDMAFIRLSVDLARMASGLSPSMRFVDDFKGLIRQGEQYLEAVPSSLHTSPRVNFLIAQLAVLRSFIAQMEERAPSASRIDDLRRVLDETPSYLRMAAHAWLPALVILVDMNDATLADVTDAERRIRAALAAGMDNFSSVALHRGLAKLAAIEADLSPGRPGYLVSEIMRRHRSAYELAMANSFTEATSIAMDWGEVAAQHDLADQAAEAYLIALRTARRFAHGSLTRGERTARVREANGAAVEAAYWLTACHKNHEAVLALETGRALLMSEVIERDQIEERLREYGHTRLADRYREVIAELRALEPGGRDTAWMFTPEGRARRATLDAARSRWDGLVQEIRGLPGFESFSPTLAKDD</sequence>
<dbReference type="RefSeq" id="WP_380749072.1">
    <property type="nucleotide sequence ID" value="NZ_JBHSRF010000009.1"/>
</dbReference>
<reference evidence="3" key="1">
    <citation type="journal article" date="2019" name="Int. J. Syst. Evol. Microbiol.">
        <title>The Global Catalogue of Microorganisms (GCM) 10K type strain sequencing project: providing services to taxonomists for standard genome sequencing and annotation.</title>
        <authorList>
            <consortium name="The Broad Institute Genomics Platform"/>
            <consortium name="The Broad Institute Genome Sequencing Center for Infectious Disease"/>
            <person name="Wu L."/>
            <person name="Ma J."/>
        </authorList>
    </citation>
    <scope>NUCLEOTIDE SEQUENCE [LARGE SCALE GENOMIC DNA]</scope>
    <source>
        <strain evidence="3">JCM 30346</strain>
    </source>
</reference>
<evidence type="ECO:0000256" key="1">
    <source>
        <dbReference type="SAM" id="Phobius"/>
    </source>
</evidence>
<keyword evidence="1" id="KW-0472">Membrane</keyword>
<keyword evidence="1" id="KW-0812">Transmembrane</keyword>
<organism evidence="2 3">
    <name type="scientific">Sphaerisporangium aureirubrum</name>
    <dbReference type="NCBI Taxonomy" id="1544736"/>
    <lineage>
        <taxon>Bacteria</taxon>
        <taxon>Bacillati</taxon>
        <taxon>Actinomycetota</taxon>
        <taxon>Actinomycetes</taxon>
        <taxon>Streptosporangiales</taxon>
        <taxon>Streptosporangiaceae</taxon>
        <taxon>Sphaerisporangium</taxon>
    </lineage>
</organism>
<gene>
    <name evidence="2" type="ORF">ACFP1K_09235</name>
</gene>
<comment type="caution">
    <text evidence="2">The sequence shown here is derived from an EMBL/GenBank/DDBJ whole genome shotgun (WGS) entry which is preliminary data.</text>
</comment>
<accession>A0ABW1NE01</accession>
<name>A0ABW1NE01_9ACTN</name>
<keyword evidence="1" id="KW-1133">Transmembrane helix</keyword>
<proteinExistence type="predicted"/>
<feature type="transmembrane region" description="Helical" evidence="1">
    <location>
        <begin position="85"/>
        <end position="107"/>
    </location>
</feature>
<dbReference type="EMBL" id="JBHSRF010000009">
    <property type="protein sequence ID" value="MFC6081341.1"/>
    <property type="molecule type" value="Genomic_DNA"/>
</dbReference>
<protein>
    <submittedName>
        <fullName evidence="2">Uncharacterized protein</fullName>
    </submittedName>
</protein>
<keyword evidence="3" id="KW-1185">Reference proteome</keyword>